<comment type="subcellular location">
    <subcellularLocation>
        <location evidence="3">Chromosome</location>
        <location evidence="3">Centromere</location>
        <location evidence="3">Kinetochore</location>
    </subcellularLocation>
    <subcellularLocation>
        <location evidence="2">Cytoplasm</location>
        <location evidence="2">Cytoskeleton</location>
        <location evidence="2">Spindle</location>
    </subcellularLocation>
    <subcellularLocation>
        <location evidence="1">Nucleus</location>
    </subcellularLocation>
</comment>
<dbReference type="RefSeq" id="XP_015468036.1">
    <property type="nucleotide sequence ID" value="XM_015611136.1"/>
</dbReference>
<evidence type="ECO:0000256" key="2">
    <source>
        <dbReference type="ARBA" id="ARBA00004186"/>
    </source>
</evidence>
<keyword evidence="8" id="KW-0493">Microtubule</keyword>
<evidence type="ECO:0000256" key="3">
    <source>
        <dbReference type="ARBA" id="ARBA00004629"/>
    </source>
</evidence>
<dbReference type="Pfam" id="PF08653">
    <property type="entry name" value="DASH_Dam1"/>
    <property type="match status" value="1"/>
</dbReference>
<accession>A0A0V1Q080</accession>
<sequence length="289" mass="32743">MASSPRPTTPNSQKKRSGRRQLHRSSGAYNILPQSPKIHYPVDPDNLPLEAPSNTEKFELLSDALEELDVNMTNLQLIHEAVSDGFNESFASFLYGLSITMWCVDFPGCPSRDQWEKLKLVEGLDDRILELTEKIRIHREENERLKKRLTSNVVESTEEEEKHNEGQESRKPPQPHKVGRGHPKHGDNEGDDTYMTNEGSFVVNPSVAGATRIPQPVKTVPRRLNKHTPPPADTSMQSSNRGPNLNQPPRYMRGLFDSTNRPTTPANNRSKRVVNTNRVQKATTRPPFR</sequence>
<dbReference type="PANTHER" id="PTHR28113">
    <property type="entry name" value="DASH COMPLEX SUBUNIT DAM1"/>
    <property type="match status" value="1"/>
</dbReference>
<evidence type="ECO:0000313" key="18">
    <source>
        <dbReference type="EMBL" id="KSA01934.1"/>
    </source>
</evidence>
<dbReference type="InterPro" id="IPR013962">
    <property type="entry name" value="DASH_Dam1"/>
</dbReference>
<evidence type="ECO:0000256" key="1">
    <source>
        <dbReference type="ARBA" id="ARBA00004123"/>
    </source>
</evidence>
<keyword evidence="10" id="KW-0995">Kinetochore</keyword>
<dbReference type="Proteomes" id="UP000054251">
    <property type="component" value="Unassembled WGS sequence"/>
</dbReference>
<evidence type="ECO:0000256" key="9">
    <source>
        <dbReference type="ARBA" id="ARBA00022829"/>
    </source>
</evidence>
<dbReference type="GO" id="GO:0044732">
    <property type="term" value="C:mitotic spindle pole body"/>
    <property type="evidence" value="ECO:0007669"/>
    <property type="project" value="TreeGrafter"/>
</dbReference>
<evidence type="ECO:0000256" key="5">
    <source>
        <dbReference type="ARBA" id="ARBA00020497"/>
    </source>
</evidence>
<comment type="subunit">
    <text evidence="15">Component of the DASH complex consisting of ASK1, DAD1, DAD2, DAD3, DAD4, DAM1, DUO1, HSK3, SPC19 and SPC34, with a stoichiometry of one copy of each subunit per complex. Multiple DASH complexes oligomerize to form a ring that encircles spindle microtubules and organizes the rod-like NDC80 complexes of the outer kinetochore. DASH complex oligomerization strengthens microtubule attachments. Within the complex, DAM1 and DUO1 may form the microtubule connections. On cytoplasmic microtubules, DASH complexes appear to form patches instead of rings. Interacts with the outer kinetochore component NDC80; the interaction is direct.</text>
</comment>
<keyword evidence="16" id="KW-0175">Coiled coil</keyword>
<dbReference type="OrthoDB" id="5586015at2759"/>
<feature type="compositionally biased region" description="Basic residues" evidence="17">
    <location>
        <begin position="173"/>
        <end position="183"/>
    </location>
</feature>
<keyword evidence="9" id="KW-0159">Chromosome partition</keyword>
<evidence type="ECO:0000256" key="6">
    <source>
        <dbReference type="ARBA" id="ARBA00022454"/>
    </source>
</evidence>
<evidence type="ECO:0000256" key="12">
    <source>
        <dbReference type="ARBA" id="ARBA00023242"/>
    </source>
</evidence>
<protein>
    <recommendedName>
        <fullName evidence="5">DASH complex subunit DAM1</fullName>
    </recommendedName>
    <alternativeName>
        <fullName evidence="14">Outer kinetochore protein DAM1</fullName>
    </alternativeName>
</protein>
<dbReference type="GO" id="GO:0042729">
    <property type="term" value="C:DASH complex"/>
    <property type="evidence" value="ECO:0007669"/>
    <property type="project" value="InterPro"/>
</dbReference>
<dbReference type="AlphaFoldDB" id="A0A0V1Q080"/>
<dbReference type="GeneID" id="26839315"/>
<feature type="compositionally biased region" description="Polar residues" evidence="17">
    <location>
        <begin position="234"/>
        <end position="247"/>
    </location>
</feature>
<feature type="coiled-coil region" evidence="16">
    <location>
        <begin position="121"/>
        <end position="148"/>
    </location>
</feature>
<dbReference type="GO" id="GO:1990758">
    <property type="term" value="P:mitotic sister chromatid biorientation"/>
    <property type="evidence" value="ECO:0007669"/>
    <property type="project" value="TreeGrafter"/>
</dbReference>
<evidence type="ECO:0000256" key="4">
    <source>
        <dbReference type="ARBA" id="ARBA00010073"/>
    </source>
</evidence>
<keyword evidence="13" id="KW-0137">Centromere</keyword>
<evidence type="ECO:0000256" key="8">
    <source>
        <dbReference type="ARBA" id="ARBA00022701"/>
    </source>
</evidence>
<comment type="caution">
    <text evidence="18">The sequence shown here is derived from an EMBL/GenBank/DDBJ whole genome shotgun (WGS) entry which is preliminary data.</text>
</comment>
<feature type="region of interest" description="Disordered" evidence="17">
    <location>
        <begin position="1"/>
        <end position="33"/>
    </location>
</feature>
<keyword evidence="6" id="KW-0158">Chromosome</keyword>
<evidence type="ECO:0000256" key="7">
    <source>
        <dbReference type="ARBA" id="ARBA00022490"/>
    </source>
</evidence>
<reference evidence="18 19" key="1">
    <citation type="submission" date="2015-11" db="EMBL/GenBank/DDBJ databases">
        <title>The genome of Debaryomyces fabryi.</title>
        <authorList>
            <person name="Tafer H."/>
            <person name="Lopandic K."/>
        </authorList>
    </citation>
    <scope>NUCLEOTIDE SEQUENCE [LARGE SCALE GENOMIC DNA]</scope>
    <source>
        <strain evidence="18 19">CBS 789</strain>
    </source>
</reference>
<dbReference type="EMBL" id="LMYN01000039">
    <property type="protein sequence ID" value="KSA01934.1"/>
    <property type="molecule type" value="Genomic_DNA"/>
</dbReference>
<comment type="similarity">
    <text evidence="4">Belongs to the DASH complex DAM1 family.</text>
</comment>
<keyword evidence="11" id="KW-0206">Cytoskeleton</keyword>
<evidence type="ECO:0000256" key="11">
    <source>
        <dbReference type="ARBA" id="ARBA00023212"/>
    </source>
</evidence>
<dbReference type="PANTHER" id="PTHR28113:SF1">
    <property type="entry name" value="DASH COMPLEX SUBUNIT DAM1"/>
    <property type="match status" value="1"/>
</dbReference>
<proteinExistence type="inferred from homology"/>
<evidence type="ECO:0000256" key="10">
    <source>
        <dbReference type="ARBA" id="ARBA00022838"/>
    </source>
</evidence>
<evidence type="ECO:0000256" key="17">
    <source>
        <dbReference type="SAM" id="MobiDB-lite"/>
    </source>
</evidence>
<evidence type="ECO:0000313" key="19">
    <source>
        <dbReference type="Proteomes" id="UP000054251"/>
    </source>
</evidence>
<keyword evidence="12" id="KW-0539">Nucleus</keyword>
<feature type="region of interest" description="Disordered" evidence="17">
    <location>
        <begin position="148"/>
        <end position="289"/>
    </location>
</feature>
<evidence type="ECO:0000256" key="13">
    <source>
        <dbReference type="ARBA" id="ARBA00023328"/>
    </source>
</evidence>
<keyword evidence="19" id="KW-1185">Reference proteome</keyword>
<evidence type="ECO:0000256" key="16">
    <source>
        <dbReference type="SAM" id="Coils"/>
    </source>
</evidence>
<organism evidence="18 19">
    <name type="scientific">Debaryomyces fabryi</name>
    <dbReference type="NCBI Taxonomy" id="58627"/>
    <lineage>
        <taxon>Eukaryota</taxon>
        <taxon>Fungi</taxon>
        <taxon>Dikarya</taxon>
        <taxon>Ascomycota</taxon>
        <taxon>Saccharomycotina</taxon>
        <taxon>Pichiomycetes</taxon>
        <taxon>Debaryomycetaceae</taxon>
        <taxon>Debaryomyces</taxon>
    </lineage>
</organism>
<evidence type="ECO:0000256" key="15">
    <source>
        <dbReference type="ARBA" id="ARBA00047036"/>
    </source>
</evidence>
<feature type="compositionally biased region" description="Basic and acidic residues" evidence="17">
    <location>
        <begin position="160"/>
        <end position="171"/>
    </location>
</feature>
<gene>
    <name evidence="18" type="ORF">AC631_02306</name>
</gene>
<feature type="compositionally biased region" description="Polar residues" evidence="17">
    <location>
        <begin position="1"/>
        <end position="12"/>
    </location>
</feature>
<evidence type="ECO:0000256" key="14">
    <source>
        <dbReference type="ARBA" id="ARBA00030453"/>
    </source>
</evidence>
<dbReference type="GO" id="GO:1990537">
    <property type="term" value="C:mitotic spindle polar microtubule"/>
    <property type="evidence" value="ECO:0007669"/>
    <property type="project" value="TreeGrafter"/>
</dbReference>
<name>A0A0V1Q080_9ASCO</name>
<keyword evidence="7" id="KW-0963">Cytoplasm</keyword>
<feature type="compositionally biased region" description="Basic residues" evidence="17">
    <location>
        <begin position="13"/>
        <end position="23"/>
    </location>
</feature>
<feature type="compositionally biased region" description="Polar residues" evidence="17">
    <location>
        <begin position="257"/>
        <end position="283"/>
    </location>
</feature>